<accession>A0A0D8XMG8</accession>
<dbReference type="Pfam" id="PF13855">
    <property type="entry name" value="LRR_8"/>
    <property type="match status" value="2"/>
</dbReference>
<organism evidence="3 4">
    <name type="scientific">Dictyocaulus viviparus</name>
    <name type="common">Bovine lungworm</name>
    <dbReference type="NCBI Taxonomy" id="29172"/>
    <lineage>
        <taxon>Eukaryota</taxon>
        <taxon>Metazoa</taxon>
        <taxon>Ecdysozoa</taxon>
        <taxon>Nematoda</taxon>
        <taxon>Chromadorea</taxon>
        <taxon>Rhabditida</taxon>
        <taxon>Rhabditina</taxon>
        <taxon>Rhabditomorpha</taxon>
        <taxon>Strongyloidea</taxon>
        <taxon>Metastrongylidae</taxon>
        <taxon>Dictyocaulus</taxon>
    </lineage>
</organism>
<keyword evidence="4" id="KW-1185">Reference proteome</keyword>
<name>A0A0D8XMG8_DICVI</name>
<dbReference type="InterPro" id="IPR003591">
    <property type="entry name" value="Leu-rich_rpt_typical-subtyp"/>
</dbReference>
<dbReference type="PANTHER" id="PTHR45712:SF22">
    <property type="entry name" value="INSULIN-LIKE GROWTH FACTOR-BINDING PROTEIN COMPLEX ACID LABILE SUBUNIT"/>
    <property type="match status" value="1"/>
</dbReference>
<dbReference type="InterPro" id="IPR032675">
    <property type="entry name" value="LRR_dom_sf"/>
</dbReference>
<reference evidence="4" key="2">
    <citation type="journal article" date="2016" name="Sci. Rep.">
        <title>Dictyocaulus viviparus genome, variome and transcriptome elucidate lungworm biology and support future intervention.</title>
        <authorList>
            <person name="McNulty S.N."/>
            <person name="Strube C."/>
            <person name="Rosa B.A."/>
            <person name="Martin J.C."/>
            <person name="Tyagi R."/>
            <person name="Choi Y.J."/>
            <person name="Wang Q."/>
            <person name="Hallsworth Pepin K."/>
            <person name="Zhang X."/>
            <person name="Ozersky P."/>
            <person name="Wilson R.K."/>
            <person name="Sternberg P.W."/>
            <person name="Gasser R.B."/>
            <person name="Mitreva M."/>
        </authorList>
    </citation>
    <scope>NUCLEOTIDE SEQUENCE [LARGE SCALE GENOMIC DNA]</scope>
    <source>
        <strain evidence="4">HannoverDv2000</strain>
    </source>
</reference>
<dbReference type="SMART" id="SM00369">
    <property type="entry name" value="LRR_TYP"/>
    <property type="match status" value="8"/>
</dbReference>
<dbReference type="PANTHER" id="PTHR45712">
    <property type="entry name" value="AGAP008170-PA"/>
    <property type="match status" value="1"/>
</dbReference>
<evidence type="ECO:0000256" key="1">
    <source>
        <dbReference type="ARBA" id="ARBA00022614"/>
    </source>
</evidence>
<dbReference type="Gene3D" id="3.80.10.10">
    <property type="entry name" value="Ribonuclease Inhibitor"/>
    <property type="match status" value="3"/>
</dbReference>
<dbReference type="OrthoDB" id="17912at2759"/>
<dbReference type="InterPro" id="IPR001611">
    <property type="entry name" value="Leu-rich_rpt"/>
</dbReference>
<evidence type="ECO:0000313" key="4">
    <source>
        <dbReference type="Proteomes" id="UP000053766"/>
    </source>
</evidence>
<dbReference type="InterPro" id="IPR050333">
    <property type="entry name" value="SLRP"/>
</dbReference>
<dbReference type="STRING" id="29172.A0A0D8XMG8"/>
<evidence type="ECO:0000313" key="3">
    <source>
        <dbReference type="EMBL" id="KJH45710.1"/>
    </source>
</evidence>
<dbReference type="PROSITE" id="PS51450">
    <property type="entry name" value="LRR"/>
    <property type="match status" value="2"/>
</dbReference>
<dbReference type="SUPFAM" id="SSF52058">
    <property type="entry name" value="L domain-like"/>
    <property type="match status" value="2"/>
</dbReference>
<dbReference type="EMBL" id="KN716391">
    <property type="protein sequence ID" value="KJH45710.1"/>
    <property type="molecule type" value="Genomic_DNA"/>
</dbReference>
<sequence length="543" mass="61509">MTHEPSGLKIIDRFSISLVRCEKRPTSPFGCKVGLRSVIIHSVLLCSSFKKSRKYSDVGKLNKINFDSLKRPDYVRTLTIRCRHLSRKESNPAAGVFRDFRNLDRLEIDRCHLKSLPSALFSGLQNLYSLVVKNAKLSVIPLDLFAYTPNMMTLDLAGNELRIEPYALRSLRNLIHLDLSNNSIDFVTNTLISLTKLKVLTMDNNRLTNIDFRRLPKTLTDLSLRNNFITTIHYVSGSVRNLRRIDLSGNRLDFIAGSGSINMLPPSLRQIDLSNNQIAFIEDKSLAELKMLAVLNLKDNQLTELKVESLSGPENRLRLLLGRNPFKCHCGIRWLIHSTEKTYPVVLDLSELNCSSLLNDNQKLSLTVADQRNLLICQYDILCPTSCICCDKPVCSCRSSCPPKCRCYRSANMESAQKTRNVVMCEKMRFDGSEEIPDTITELQINSVQLEQWDIKKLQKLRALETIRISNTSITDDQANSLYSSRVLMELQLSSTNITKVPSNIGNLSQLILIDNPLTQLTNGDISVSEIFPQSLKLEKNQL</sequence>
<proteinExistence type="predicted"/>
<dbReference type="Proteomes" id="UP000053766">
    <property type="component" value="Unassembled WGS sequence"/>
</dbReference>
<reference evidence="3 4" key="1">
    <citation type="submission" date="2013-11" db="EMBL/GenBank/DDBJ databases">
        <title>Draft genome of the bovine lungworm Dictyocaulus viviparus.</title>
        <authorList>
            <person name="Mitreva M."/>
        </authorList>
    </citation>
    <scope>NUCLEOTIDE SEQUENCE [LARGE SCALE GENOMIC DNA]</scope>
    <source>
        <strain evidence="3 4">HannoverDv2000</strain>
    </source>
</reference>
<keyword evidence="1" id="KW-0433">Leucine-rich repeat</keyword>
<gene>
    <name evidence="3" type="ORF">DICVIV_08244</name>
</gene>
<dbReference type="AlphaFoldDB" id="A0A0D8XMG8"/>
<keyword evidence="2" id="KW-0677">Repeat</keyword>
<protein>
    <submittedName>
        <fullName evidence="3">Leucine Rich repeat-containing domain protein</fullName>
    </submittedName>
</protein>
<evidence type="ECO:0000256" key="2">
    <source>
        <dbReference type="ARBA" id="ARBA00022737"/>
    </source>
</evidence>